<dbReference type="Proteomes" id="UP000585970">
    <property type="component" value="Unassembled WGS sequence"/>
</dbReference>
<evidence type="ECO:0000313" key="1">
    <source>
        <dbReference type="EMBL" id="MBB4077160.1"/>
    </source>
</evidence>
<keyword evidence="2" id="KW-1185">Reference proteome</keyword>
<dbReference type="EMBL" id="JACIFE010000024">
    <property type="protein sequence ID" value="MBB4077160.1"/>
    <property type="molecule type" value="Genomic_DNA"/>
</dbReference>
<name>A0A840DW54_9HYPH</name>
<protein>
    <submittedName>
        <fullName evidence="1">Uncharacterized protein</fullName>
    </submittedName>
</protein>
<evidence type="ECO:0000313" key="2">
    <source>
        <dbReference type="Proteomes" id="UP000585970"/>
    </source>
</evidence>
<gene>
    <name evidence="1" type="ORF">GGR08_001477</name>
</gene>
<proteinExistence type="predicted"/>
<comment type="caution">
    <text evidence="1">The sequence shown here is derived from an EMBL/GenBank/DDBJ whole genome shotgun (WGS) entry which is preliminary data.</text>
</comment>
<dbReference type="AlphaFoldDB" id="A0A840DW54"/>
<reference evidence="1 2" key="1">
    <citation type="submission" date="2020-08" db="EMBL/GenBank/DDBJ databases">
        <title>Genomic Encyclopedia of Type Strains, Phase IV (KMG-IV): sequencing the most valuable type-strain genomes for metagenomic binning, comparative biology and taxonomic classification.</title>
        <authorList>
            <person name="Goeker M."/>
        </authorList>
    </citation>
    <scope>NUCLEOTIDE SEQUENCE [LARGE SCALE GENOMIC DNA]</scope>
    <source>
        <strain evidence="1 2">DSM 100694</strain>
    </source>
</reference>
<accession>A0A840DW54</accession>
<organism evidence="1 2">
    <name type="scientific">Bartonella fuyuanensis</name>
    <dbReference type="NCBI Taxonomy" id="1460968"/>
    <lineage>
        <taxon>Bacteria</taxon>
        <taxon>Pseudomonadati</taxon>
        <taxon>Pseudomonadota</taxon>
        <taxon>Alphaproteobacteria</taxon>
        <taxon>Hyphomicrobiales</taxon>
        <taxon>Bartonellaceae</taxon>
        <taxon>Bartonella</taxon>
    </lineage>
</organism>
<sequence length="38" mass="4369">MYKSGSNYFNFLKVSKSIVGYVERWGGDMLFLSVENCV</sequence>